<evidence type="ECO:0000313" key="4">
    <source>
        <dbReference type="EMBL" id="CAK9255864.1"/>
    </source>
</evidence>
<dbReference type="EMBL" id="OZ020096">
    <property type="protein sequence ID" value="CAK9255864.1"/>
    <property type="molecule type" value="Genomic_DNA"/>
</dbReference>
<organism evidence="4 5">
    <name type="scientific">Sphagnum jensenii</name>
    <dbReference type="NCBI Taxonomy" id="128206"/>
    <lineage>
        <taxon>Eukaryota</taxon>
        <taxon>Viridiplantae</taxon>
        <taxon>Streptophyta</taxon>
        <taxon>Embryophyta</taxon>
        <taxon>Bryophyta</taxon>
        <taxon>Sphagnophytina</taxon>
        <taxon>Sphagnopsida</taxon>
        <taxon>Sphagnales</taxon>
        <taxon>Sphagnaceae</taxon>
        <taxon>Sphagnum</taxon>
    </lineage>
</organism>
<evidence type="ECO:0000259" key="3">
    <source>
        <dbReference type="PROSITE" id="PS51501"/>
    </source>
</evidence>
<accession>A0ABP0VN54</accession>
<protein>
    <recommendedName>
        <fullName evidence="3">DNL-type domain-containing protein</fullName>
    </recommendedName>
</protein>
<keyword evidence="1" id="KW-0479">Metal-binding</keyword>
<dbReference type="Pfam" id="PF05180">
    <property type="entry name" value="zf-DNL"/>
    <property type="match status" value="1"/>
</dbReference>
<proteinExistence type="predicted"/>
<dbReference type="Proteomes" id="UP001497444">
    <property type="component" value="Chromosome 1"/>
</dbReference>
<dbReference type="PANTHER" id="PTHR20922">
    <property type="entry name" value="DNL-TYPE ZINC FINGER PROTEIN"/>
    <property type="match status" value="1"/>
</dbReference>
<dbReference type="InterPro" id="IPR024158">
    <property type="entry name" value="Mt_import_TIM15"/>
</dbReference>
<keyword evidence="1" id="KW-0863">Zinc-finger</keyword>
<dbReference type="InterPro" id="IPR007853">
    <property type="entry name" value="Znf_DNL-typ"/>
</dbReference>
<keyword evidence="1" id="KW-0862">Zinc</keyword>
<keyword evidence="5" id="KW-1185">Reference proteome</keyword>
<evidence type="ECO:0000256" key="2">
    <source>
        <dbReference type="SAM" id="MobiDB-lite"/>
    </source>
</evidence>
<feature type="region of interest" description="Disordered" evidence="2">
    <location>
        <begin position="68"/>
        <end position="93"/>
    </location>
</feature>
<dbReference type="PROSITE" id="PS51501">
    <property type="entry name" value="ZF_DNL"/>
    <property type="match status" value="1"/>
</dbReference>
<feature type="compositionally biased region" description="Polar residues" evidence="2">
    <location>
        <begin position="79"/>
        <end position="93"/>
    </location>
</feature>
<name>A0ABP0VN54_9BRYO</name>
<reference evidence="4 5" key="1">
    <citation type="submission" date="2024-02" db="EMBL/GenBank/DDBJ databases">
        <authorList>
            <consortium name="ELIXIR-Norway"/>
            <consortium name="Elixir Norway"/>
        </authorList>
    </citation>
    <scope>NUCLEOTIDE SEQUENCE [LARGE SCALE GENOMIC DNA]</scope>
</reference>
<evidence type="ECO:0000313" key="5">
    <source>
        <dbReference type="Proteomes" id="UP001497444"/>
    </source>
</evidence>
<evidence type="ECO:0000256" key="1">
    <source>
        <dbReference type="PROSITE-ProRule" id="PRU00834"/>
    </source>
</evidence>
<dbReference type="PANTHER" id="PTHR20922:SF15">
    <property type="entry name" value="A_TM021B04.14 PROTEIN"/>
    <property type="match status" value="1"/>
</dbReference>
<feature type="domain" description="DNL-type" evidence="3">
    <location>
        <begin position="175"/>
        <end position="230"/>
    </location>
</feature>
<sequence length="230" mass="25306">MALTCLHHVSHVMCTSCPVVASLTLRSSTHSCEFRQSKSIWGVFPCIEPSSCSRRGMNVAVVQGAANPTASSDDAFEDPTTSGSGTSPKQVGAQKVSNSNAHILVPPQCSLLQSLSQEEARSLILQSALLGIKEWKTARSEVHEVPTYSIQGPTSCASDVDHLLKKMPMPILYQLPRRRIRVAFTCTFCQQHNTRGINPHNYIDGTIFVQCTSCGVFHNLKLFHMMEYQI</sequence>
<gene>
    <name evidence="4" type="ORF">CSSPJE1EN1_LOCUS1342</name>
</gene>